<feature type="active site" evidence="1">
    <location>
        <position position="239"/>
    </location>
</feature>
<feature type="domain" description="Lon proteolytic" evidence="3">
    <location>
        <begin position="167"/>
        <end position="338"/>
    </location>
</feature>
<dbReference type="Proteomes" id="UP000650511">
    <property type="component" value="Unassembled WGS sequence"/>
</dbReference>
<accession>A0A8J3EVA2</accession>
<evidence type="ECO:0000256" key="1">
    <source>
        <dbReference type="PROSITE-ProRule" id="PRU01122"/>
    </source>
</evidence>
<dbReference type="SMART" id="SM00228">
    <property type="entry name" value="PDZ"/>
    <property type="match status" value="1"/>
</dbReference>
<feature type="domain" description="PDZ" evidence="2">
    <location>
        <begin position="128"/>
        <end position="193"/>
    </location>
</feature>
<dbReference type="GO" id="GO:0030163">
    <property type="term" value="P:protein catabolic process"/>
    <property type="evidence" value="ECO:0007669"/>
    <property type="project" value="InterPro"/>
</dbReference>
<comment type="catalytic activity">
    <reaction evidence="1">
        <text>Hydrolysis of proteins in presence of ATP.</text>
        <dbReference type="EC" id="3.4.21.53"/>
    </reaction>
</comment>
<sequence>MVSLVVALAALTTGGALARGLVPCELLQSQPACYVAMRPGPAEDVLRLLEVSGARSYPSTGELLLTTVAVDEDLGLAEWLRSRASGVVETVPRDQVFPPGSDRDEVAEYNAALMADSQLTATLAALDELGFEVVGEGALVTAVVEDAVTDELEVGDVIVAVDGHAVTDNRGVVTAVQARAPGDRLALEVRRGDASRDVEVVLGAASDDALRPYVGVLLSTELDLPVEVVIDAGVIGGPSAGLMFALSIVEALGPEDLTDGTVVAGTGTLSRDGEVGAIGGIQQKVLGATARADGGHGADVFLVPRGNLDQAVDTPVTSDVLLVPVGTLDEALAALDALARDEVPADAVALPGANDEAGAASRDTAAAR</sequence>
<dbReference type="EC" id="3.4.21.53" evidence="1"/>
<dbReference type="InterPro" id="IPR014721">
    <property type="entry name" value="Ribsml_uS5_D2-typ_fold_subgr"/>
</dbReference>
<dbReference type="PROSITE" id="PS51786">
    <property type="entry name" value="LON_PROTEOLYTIC"/>
    <property type="match status" value="1"/>
</dbReference>
<name>A0A8J3EVA2_9ACTN</name>
<evidence type="ECO:0000313" key="5">
    <source>
        <dbReference type="Proteomes" id="UP000650511"/>
    </source>
</evidence>
<dbReference type="GO" id="GO:0005524">
    <property type="term" value="F:ATP binding"/>
    <property type="evidence" value="ECO:0007669"/>
    <property type="project" value="InterPro"/>
</dbReference>
<dbReference type="InterPro" id="IPR008269">
    <property type="entry name" value="Lon_proteolytic"/>
</dbReference>
<reference evidence="4" key="1">
    <citation type="journal article" date="2014" name="Int. J. Syst. Evol. Microbiol.">
        <title>Complete genome sequence of Corynebacterium casei LMG S-19264T (=DSM 44701T), isolated from a smear-ripened cheese.</title>
        <authorList>
            <consortium name="US DOE Joint Genome Institute (JGI-PGF)"/>
            <person name="Walter F."/>
            <person name="Albersmeier A."/>
            <person name="Kalinowski J."/>
            <person name="Ruckert C."/>
        </authorList>
    </citation>
    <scope>NUCLEOTIDE SEQUENCE</scope>
    <source>
        <strain evidence="4">CGMCC 1.14988</strain>
    </source>
</reference>
<proteinExistence type="inferred from homology"/>
<dbReference type="GO" id="GO:0004252">
    <property type="term" value="F:serine-type endopeptidase activity"/>
    <property type="evidence" value="ECO:0007669"/>
    <property type="project" value="UniProtKB-UniRule"/>
</dbReference>
<dbReference type="InterPro" id="IPR001478">
    <property type="entry name" value="PDZ"/>
</dbReference>
<organism evidence="4 5">
    <name type="scientific">Egicoccus halophilus</name>
    <dbReference type="NCBI Taxonomy" id="1670830"/>
    <lineage>
        <taxon>Bacteria</taxon>
        <taxon>Bacillati</taxon>
        <taxon>Actinomycetota</taxon>
        <taxon>Nitriliruptoria</taxon>
        <taxon>Egicoccales</taxon>
        <taxon>Egicoccaceae</taxon>
        <taxon>Egicoccus</taxon>
    </lineage>
</organism>
<keyword evidence="1" id="KW-0720">Serine protease</keyword>
<dbReference type="SUPFAM" id="SSF54211">
    <property type="entry name" value="Ribosomal protein S5 domain 2-like"/>
    <property type="match status" value="1"/>
</dbReference>
<evidence type="ECO:0000313" key="4">
    <source>
        <dbReference type="EMBL" id="GGI08741.1"/>
    </source>
</evidence>
<dbReference type="GO" id="GO:0006508">
    <property type="term" value="P:proteolysis"/>
    <property type="evidence" value="ECO:0007669"/>
    <property type="project" value="UniProtKB-KW"/>
</dbReference>
<dbReference type="GO" id="GO:0004176">
    <property type="term" value="F:ATP-dependent peptidase activity"/>
    <property type="evidence" value="ECO:0007669"/>
    <property type="project" value="UniProtKB-UniRule"/>
</dbReference>
<dbReference type="PANTHER" id="PTHR10046">
    <property type="entry name" value="ATP DEPENDENT LON PROTEASE FAMILY MEMBER"/>
    <property type="match status" value="1"/>
</dbReference>
<comment type="similarity">
    <text evidence="1">Belongs to the peptidase S16 family.</text>
</comment>
<comment type="caution">
    <text evidence="4">The sequence shown here is derived from an EMBL/GenBank/DDBJ whole genome shotgun (WGS) entry which is preliminary data.</text>
</comment>
<evidence type="ECO:0000259" key="3">
    <source>
        <dbReference type="PROSITE" id="PS51786"/>
    </source>
</evidence>
<dbReference type="EMBL" id="BMHA01000013">
    <property type="protein sequence ID" value="GGI08741.1"/>
    <property type="molecule type" value="Genomic_DNA"/>
</dbReference>
<dbReference type="Gene3D" id="3.30.230.10">
    <property type="match status" value="1"/>
</dbReference>
<dbReference type="Pfam" id="PF13180">
    <property type="entry name" value="PDZ_2"/>
    <property type="match status" value="1"/>
</dbReference>
<keyword evidence="1" id="KW-0645">Protease</keyword>
<keyword evidence="1" id="KW-0378">Hydrolase</keyword>
<keyword evidence="5" id="KW-1185">Reference proteome</keyword>
<dbReference type="InterPro" id="IPR020568">
    <property type="entry name" value="Ribosomal_Su5_D2-typ_SF"/>
</dbReference>
<reference evidence="4" key="2">
    <citation type="submission" date="2020-09" db="EMBL/GenBank/DDBJ databases">
        <authorList>
            <person name="Sun Q."/>
            <person name="Zhou Y."/>
        </authorList>
    </citation>
    <scope>NUCLEOTIDE SEQUENCE</scope>
    <source>
        <strain evidence="4">CGMCC 1.14988</strain>
    </source>
</reference>
<dbReference type="InterPro" id="IPR027065">
    <property type="entry name" value="Lon_Prtase"/>
</dbReference>
<dbReference type="Pfam" id="PF05362">
    <property type="entry name" value="Lon_C"/>
    <property type="match status" value="1"/>
</dbReference>
<dbReference type="AlphaFoldDB" id="A0A8J3EVA2"/>
<gene>
    <name evidence="4" type="ORF">GCM10011354_30600</name>
</gene>
<dbReference type="PROSITE" id="PS50106">
    <property type="entry name" value="PDZ"/>
    <property type="match status" value="1"/>
</dbReference>
<protein>
    <recommendedName>
        <fullName evidence="1">endopeptidase La</fullName>
        <ecNumber evidence="1">3.4.21.53</ecNumber>
    </recommendedName>
</protein>
<evidence type="ECO:0000259" key="2">
    <source>
        <dbReference type="PROSITE" id="PS50106"/>
    </source>
</evidence>
<feature type="active site" evidence="1">
    <location>
        <position position="284"/>
    </location>
</feature>